<dbReference type="PANTHER" id="PTHR36925">
    <property type="entry name" value="COBALT-PRECORRIN-6A REDUCTASE"/>
    <property type="match status" value="1"/>
</dbReference>
<accession>A0A975JD93</accession>
<dbReference type="InterPro" id="IPR003723">
    <property type="entry name" value="Precorrin-6x_reduct"/>
</dbReference>
<dbReference type="RefSeq" id="WP_212704534.1">
    <property type="nucleotide sequence ID" value="NZ_CP073581.1"/>
</dbReference>
<dbReference type="EC" id="1.3.1.106" evidence="4"/>
<dbReference type="NCBIfam" id="NF005968">
    <property type="entry name" value="PRK08057.1-2"/>
    <property type="match status" value="1"/>
</dbReference>
<evidence type="ECO:0000313" key="5">
    <source>
        <dbReference type="Proteomes" id="UP000683291"/>
    </source>
</evidence>
<evidence type="ECO:0000256" key="2">
    <source>
        <dbReference type="ARBA" id="ARBA00022573"/>
    </source>
</evidence>
<organism evidence="4 5">
    <name type="scientific">Sulfitobacter albidus</name>
    <dbReference type="NCBI Taxonomy" id="2829501"/>
    <lineage>
        <taxon>Bacteria</taxon>
        <taxon>Pseudomonadati</taxon>
        <taxon>Pseudomonadota</taxon>
        <taxon>Alphaproteobacteria</taxon>
        <taxon>Rhodobacterales</taxon>
        <taxon>Roseobacteraceae</taxon>
        <taxon>Sulfitobacter</taxon>
    </lineage>
</organism>
<sequence length="248" mass="26113">MRVLLLGGTTEASALARALHSAGIDTVFSYAGRTKAPVAQPVTTRVGGFGGADGLREYITAKQITNVVDATHPFAARMSWNAHAACAAVDVPLVRFERPAWSPVDGDDWQNVSDLNAACAALPQSPARVFLAIGRMHLHAFAAAPQHRYLLRLVDPPDGALPLPQTDLIIARGPFDLAGDTALMRVHGITHVVAKNAGGTGARAKIDAARAVGAKVIMVDRPKLPQGTVCAEIETVLHHLHASAERGV</sequence>
<reference evidence="4" key="1">
    <citation type="submission" date="2021-04" db="EMBL/GenBank/DDBJ databases">
        <title>Complete genome sequence for Sulfitobacter sp. strain JK7-1.</title>
        <authorList>
            <person name="Park S.-J."/>
        </authorList>
    </citation>
    <scope>NUCLEOTIDE SEQUENCE</scope>
    <source>
        <strain evidence="4">JK7-1</strain>
    </source>
</reference>
<evidence type="ECO:0000256" key="1">
    <source>
        <dbReference type="ARBA" id="ARBA00004953"/>
    </source>
</evidence>
<dbReference type="Pfam" id="PF02571">
    <property type="entry name" value="CbiJ"/>
    <property type="match status" value="1"/>
</dbReference>
<name>A0A975JD93_9RHOB</name>
<dbReference type="KEGG" id="sual:KDD17_15790"/>
<dbReference type="PANTHER" id="PTHR36925:SF1">
    <property type="entry name" value="COBALT-PRECORRIN-6A REDUCTASE"/>
    <property type="match status" value="1"/>
</dbReference>
<gene>
    <name evidence="4" type="ORF">KDD17_15790</name>
</gene>
<evidence type="ECO:0000256" key="3">
    <source>
        <dbReference type="ARBA" id="ARBA00023002"/>
    </source>
</evidence>
<comment type="pathway">
    <text evidence="1">Cofactor biosynthesis; adenosylcobalamin biosynthesis.</text>
</comment>
<dbReference type="NCBIfam" id="TIGR00715">
    <property type="entry name" value="precor6x_red"/>
    <property type="match status" value="1"/>
</dbReference>
<dbReference type="AlphaFoldDB" id="A0A975JD93"/>
<evidence type="ECO:0000313" key="4">
    <source>
        <dbReference type="EMBL" id="QUJ76336.1"/>
    </source>
</evidence>
<dbReference type="Proteomes" id="UP000683291">
    <property type="component" value="Chromosome 1"/>
</dbReference>
<keyword evidence="5" id="KW-1185">Reference proteome</keyword>
<protein>
    <submittedName>
        <fullName evidence="4">Cobalt-precorrin-6A reductase</fullName>
        <ecNumber evidence="4">1.3.1.106</ecNumber>
    </submittedName>
</protein>
<dbReference type="PROSITE" id="PS51014">
    <property type="entry name" value="COBK_CBIJ"/>
    <property type="match status" value="1"/>
</dbReference>
<dbReference type="EMBL" id="CP073581">
    <property type="protein sequence ID" value="QUJ76336.1"/>
    <property type="molecule type" value="Genomic_DNA"/>
</dbReference>
<keyword evidence="3 4" id="KW-0560">Oxidoreductase</keyword>
<dbReference type="GO" id="GO:0016994">
    <property type="term" value="F:precorrin-6A reductase activity"/>
    <property type="evidence" value="ECO:0007669"/>
    <property type="project" value="InterPro"/>
</dbReference>
<dbReference type="GO" id="GO:0009236">
    <property type="term" value="P:cobalamin biosynthetic process"/>
    <property type="evidence" value="ECO:0007669"/>
    <property type="project" value="UniProtKB-KW"/>
</dbReference>
<proteinExistence type="predicted"/>
<keyword evidence="2" id="KW-0169">Cobalamin biosynthesis</keyword>